<dbReference type="Gene3D" id="3.75.10.10">
    <property type="entry name" value="L-arginine/glycine Amidinotransferase, Chain A"/>
    <property type="match status" value="1"/>
</dbReference>
<dbReference type="PANTHER" id="PTHR31377">
    <property type="entry name" value="AGMATINE DEIMINASE-RELATED"/>
    <property type="match status" value="1"/>
</dbReference>
<dbReference type="EMBL" id="RCTY01000041">
    <property type="protein sequence ID" value="ROU05818.1"/>
    <property type="molecule type" value="Genomic_DNA"/>
</dbReference>
<comment type="caution">
    <text evidence="2">The sequence shown here is derived from an EMBL/GenBank/DDBJ whole genome shotgun (WGS) entry which is preliminary data.</text>
</comment>
<dbReference type="Proteomes" id="UP000275910">
    <property type="component" value="Unassembled WGS sequence"/>
</dbReference>
<reference evidence="2 3" key="1">
    <citation type="submission" date="2018-10" db="EMBL/GenBank/DDBJ databases">
        <title>The genome of Lysobacter enzymogenes OH11.</title>
        <authorList>
            <person name="Liu F."/>
            <person name="Zhao Y."/>
            <person name="Qian G."/>
            <person name="Chen Y."/>
            <person name="Xu H."/>
        </authorList>
    </citation>
    <scope>NUCLEOTIDE SEQUENCE [LARGE SCALE GENOMIC DNA]</scope>
    <source>
        <strain evidence="2 3">OH11</strain>
    </source>
</reference>
<keyword evidence="1" id="KW-0378">Hydrolase</keyword>
<dbReference type="GO" id="GO:0009446">
    <property type="term" value="P:putrescine biosynthetic process"/>
    <property type="evidence" value="ECO:0007669"/>
    <property type="project" value="InterPro"/>
</dbReference>
<evidence type="ECO:0000313" key="3">
    <source>
        <dbReference type="Proteomes" id="UP000275910"/>
    </source>
</evidence>
<evidence type="ECO:0000313" key="2">
    <source>
        <dbReference type="EMBL" id="ROU05818.1"/>
    </source>
</evidence>
<organism evidence="2 3">
    <name type="scientific">Lysobacter enzymogenes</name>
    <dbReference type="NCBI Taxonomy" id="69"/>
    <lineage>
        <taxon>Bacteria</taxon>
        <taxon>Pseudomonadati</taxon>
        <taxon>Pseudomonadota</taxon>
        <taxon>Gammaproteobacteria</taxon>
        <taxon>Lysobacterales</taxon>
        <taxon>Lysobacteraceae</taxon>
        <taxon>Lysobacter</taxon>
    </lineage>
</organism>
<dbReference type="SUPFAM" id="SSF55909">
    <property type="entry name" value="Pentein"/>
    <property type="match status" value="1"/>
</dbReference>
<dbReference type="AlphaFoldDB" id="A0A3N2REG7"/>
<evidence type="ECO:0000256" key="1">
    <source>
        <dbReference type="ARBA" id="ARBA00022801"/>
    </source>
</evidence>
<gene>
    <name evidence="2" type="ORF">D9T17_16705</name>
</gene>
<dbReference type="GO" id="GO:0004668">
    <property type="term" value="F:protein-arginine deiminase activity"/>
    <property type="evidence" value="ECO:0007669"/>
    <property type="project" value="InterPro"/>
</dbReference>
<dbReference type="Pfam" id="PF04371">
    <property type="entry name" value="PAD_porph"/>
    <property type="match status" value="1"/>
</dbReference>
<dbReference type="RefSeq" id="WP_123648476.1">
    <property type="nucleotide sequence ID" value="NZ_RCTY01000041.1"/>
</dbReference>
<dbReference type="PANTHER" id="PTHR31377:SF0">
    <property type="entry name" value="AGMATINE DEIMINASE-RELATED"/>
    <property type="match status" value="1"/>
</dbReference>
<sequence length="350" mass="38760">MTNNALRFPAEWEPQSAVLIAWPNADTDWADRLGEVEETYIALVAAIVRFQPALICVADDDVQAYARARLSSARIDMSKVRFIDAPYDDTWLRDSGPITLKREDGGQHSGFRLLDFRFTGWGGKFDASQDDLLVERLHEQGVFADSERESIDFALEGGGIETDGAGTLLTTWRCLHERHPTLSREEITAKLSAWLRQDRVLWLDHGYLEGDDTDAHIDTLARFAAVDAIVYQGCDDPSDSHYAELQAMGAELAALRTRDGQPYRLFALPWAQPIIDEDRRLAASYANFLIVDGAVLMPAYGDAADAAAQAVLAQAFPDREIVAVPCRPLIWQNGSLHCVTMQLPKGLAAA</sequence>
<dbReference type="InterPro" id="IPR007466">
    <property type="entry name" value="Peptidyl-Arg-deiminase_porph"/>
</dbReference>
<accession>A0A3N2REG7</accession>
<name>A0A3N2REG7_LYSEN</name>
<dbReference type="GO" id="GO:0047632">
    <property type="term" value="F:agmatine deiminase activity"/>
    <property type="evidence" value="ECO:0007669"/>
    <property type="project" value="TreeGrafter"/>
</dbReference>
<protein>
    <submittedName>
        <fullName evidence="2">Agmatine deiminase family protein</fullName>
    </submittedName>
</protein>
<proteinExistence type="predicted"/>